<dbReference type="EMBL" id="LR031570">
    <property type="protein sequence ID" value="VDC70877.1"/>
    <property type="molecule type" value="Genomic_DNA"/>
</dbReference>
<accession>A0A3P5YSX0</accession>
<gene>
    <name evidence="1" type="ORF">BRAA05T20591Z</name>
</gene>
<reference evidence="1" key="1">
    <citation type="submission" date="2018-11" db="EMBL/GenBank/DDBJ databases">
        <authorList>
            <consortium name="Genoscope - CEA"/>
            <person name="William W."/>
        </authorList>
    </citation>
    <scope>NUCLEOTIDE SEQUENCE</scope>
</reference>
<protein>
    <submittedName>
        <fullName evidence="1">Uncharacterized protein</fullName>
    </submittedName>
</protein>
<sequence length="38" mass="4612">MTEYWLASENDAQFQEVVLCHLRDNNKMVVDESKKRRQ</sequence>
<organism evidence="1">
    <name type="scientific">Brassica campestris</name>
    <name type="common">Field mustard</name>
    <dbReference type="NCBI Taxonomy" id="3711"/>
    <lineage>
        <taxon>Eukaryota</taxon>
        <taxon>Viridiplantae</taxon>
        <taxon>Streptophyta</taxon>
        <taxon>Embryophyta</taxon>
        <taxon>Tracheophyta</taxon>
        <taxon>Spermatophyta</taxon>
        <taxon>Magnoliopsida</taxon>
        <taxon>eudicotyledons</taxon>
        <taxon>Gunneridae</taxon>
        <taxon>Pentapetalae</taxon>
        <taxon>rosids</taxon>
        <taxon>malvids</taxon>
        <taxon>Brassicales</taxon>
        <taxon>Brassicaceae</taxon>
        <taxon>Brassiceae</taxon>
        <taxon>Brassica</taxon>
    </lineage>
</organism>
<proteinExistence type="predicted"/>
<name>A0A3P5YSX0_BRACM</name>
<evidence type="ECO:0000313" key="1">
    <source>
        <dbReference type="EMBL" id="VDC70877.1"/>
    </source>
</evidence>
<dbReference type="AlphaFoldDB" id="A0A3P5YSX0"/>